<dbReference type="GO" id="GO:0004252">
    <property type="term" value="F:serine-type endopeptidase activity"/>
    <property type="evidence" value="ECO:0007669"/>
    <property type="project" value="InterPro"/>
</dbReference>
<dbReference type="Pfam" id="PF00089">
    <property type="entry name" value="Trypsin"/>
    <property type="match status" value="1"/>
</dbReference>
<dbReference type="EMBL" id="CP053085">
    <property type="protein sequence ID" value="QJR38177.1"/>
    <property type="molecule type" value="Genomic_DNA"/>
</dbReference>
<keyword evidence="5" id="KW-1185">Reference proteome</keyword>
<dbReference type="InterPro" id="IPR043504">
    <property type="entry name" value="Peptidase_S1_PA_chymotrypsin"/>
</dbReference>
<dbReference type="InterPro" id="IPR018114">
    <property type="entry name" value="TRYPSIN_HIS"/>
</dbReference>
<dbReference type="InterPro" id="IPR001254">
    <property type="entry name" value="Trypsin_dom"/>
</dbReference>
<dbReference type="Gene3D" id="2.40.10.10">
    <property type="entry name" value="Trypsin-like serine proteases"/>
    <property type="match status" value="1"/>
</dbReference>
<dbReference type="AlphaFoldDB" id="A0A6M4IX90"/>
<dbReference type="KEGG" id="ggr:HKW67_09855"/>
<evidence type="ECO:0000259" key="3">
    <source>
        <dbReference type="PROSITE" id="PS50240"/>
    </source>
</evidence>
<dbReference type="InterPro" id="IPR009003">
    <property type="entry name" value="Peptidase_S1_PA"/>
</dbReference>
<organism evidence="4 5">
    <name type="scientific">Gemmatimonas groenlandica</name>
    <dbReference type="NCBI Taxonomy" id="2732249"/>
    <lineage>
        <taxon>Bacteria</taxon>
        <taxon>Pseudomonadati</taxon>
        <taxon>Gemmatimonadota</taxon>
        <taxon>Gemmatimonadia</taxon>
        <taxon>Gemmatimonadales</taxon>
        <taxon>Gemmatimonadaceae</taxon>
        <taxon>Gemmatimonas</taxon>
    </lineage>
</organism>
<dbReference type="InterPro" id="IPR001314">
    <property type="entry name" value="Peptidase_S1A"/>
</dbReference>
<dbReference type="SMART" id="SM00020">
    <property type="entry name" value="Tryp_SPc"/>
    <property type="match status" value="1"/>
</dbReference>
<dbReference type="PROSITE" id="PS50240">
    <property type="entry name" value="TRYPSIN_DOM"/>
    <property type="match status" value="1"/>
</dbReference>
<evidence type="ECO:0000256" key="2">
    <source>
        <dbReference type="ARBA" id="ARBA00023157"/>
    </source>
</evidence>
<dbReference type="InterPro" id="IPR050430">
    <property type="entry name" value="Peptidase_S1"/>
</dbReference>
<keyword evidence="4" id="KW-0645">Protease</keyword>
<dbReference type="SUPFAM" id="SSF50494">
    <property type="entry name" value="Trypsin-like serine proteases"/>
    <property type="match status" value="1"/>
</dbReference>
<protein>
    <submittedName>
        <fullName evidence="4">Trypsin-like serine protease</fullName>
    </submittedName>
</protein>
<gene>
    <name evidence="4" type="ORF">HKW67_09855</name>
</gene>
<accession>A0A6M4IX90</accession>
<dbReference type="PANTHER" id="PTHR24276">
    <property type="entry name" value="POLYSERASE-RELATED"/>
    <property type="match status" value="1"/>
</dbReference>
<evidence type="ECO:0000313" key="5">
    <source>
        <dbReference type="Proteomes" id="UP000500938"/>
    </source>
</evidence>
<comment type="similarity">
    <text evidence="1">Belongs to the peptidase S1 family.</text>
</comment>
<keyword evidence="4" id="KW-0378">Hydrolase</keyword>
<name>A0A6M4IX90_9BACT</name>
<evidence type="ECO:0000256" key="1">
    <source>
        <dbReference type="ARBA" id="ARBA00007664"/>
    </source>
</evidence>
<evidence type="ECO:0000313" key="4">
    <source>
        <dbReference type="EMBL" id="QJR38177.1"/>
    </source>
</evidence>
<dbReference type="Proteomes" id="UP000500938">
    <property type="component" value="Chromosome"/>
</dbReference>
<dbReference type="GO" id="GO:0006508">
    <property type="term" value="P:proteolysis"/>
    <property type="evidence" value="ECO:0007669"/>
    <property type="project" value="UniProtKB-KW"/>
</dbReference>
<keyword evidence="2" id="KW-1015">Disulfide bond</keyword>
<dbReference type="PROSITE" id="PS00134">
    <property type="entry name" value="TRYPSIN_HIS"/>
    <property type="match status" value="1"/>
</dbReference>
<dbReference type="PANTHER" id="PTHR24276:SF98">
    <property type="entry name" value="FI18310P1-RELATED"/>
    <property type="match status" value="1"/>
</dbReference>
<sequence>MVAKDADGTPMWRCSGTLISPTVYLTAGHCTSGATTVEVWFTADLEAGFPGNGYPSTGEVAGTPYTHPQYNEAAFFVMDVGVVVLNAPVVAAAYGTLPDENALEALARVRGRQDQTFTAVGYGLQQANPVFVVAERIRMSASPRLVQINSGLTGAHSLLLSNNTATGGTCFGDSGGPNFVGTSLVIGGVTSFALNGNCAGTGGVFRLDRKVARDWVLSMM</sequence>
<dbReference type="PRINTS" id="PR00722">
    <property type="entry name" value="CHYMOTRYPSIN"/>
</dbReference>
<reference evidence="4 5" key="1">
    <citation type="submission" date="2020-05" db="EMBL/GenBank/DDBJ databases">
        <title>Complete genome sequence of Gemmatimonas greenlandica TET16.</title>
        <authorList>
            <person name="Zeng Y."/>
        </authorList>
    </citation>
    <scope>NUCLEOTIDE SEQUENCE [LARGE SCALE GENOMIC DNA]</scope>
    <source>
        <strain evidence="4 5">TET16</strain>
    </source>
</reference>
<proteinExistence type="inferred from homology"/>
<feature type="domain" description="Peptidase S1" evidence="3">
    <location>
        <begin position="1"/>
        <end position="220"/>
    </location>
</feature>